<dbReference type="SMART" id="SM00293">
    <property type="entry name" value="PWWP"/>
    <property type="match status" value="1"/>
</dbReference>
<evidence type="ECO:0000256" key="1">
    <source>
        <dbReference type="ARBA" id="ARBA00023015"/>
    </source>
</evidence>
<dbReference type="SUPFAM" id="SSF63748">
    <property type="entry name" value="Tudor/PWWP/MBT"/>
    <property type="match status" value="1"/>
</dbReference>
<feature type="compositionally biased region" description="Basic and acidic residues" evidence="3">
    <location>
        <begin position="60"/>
        <end position="76"/>
    </location>
</feature>
<dbReference type="InterPro" id="IPR000313">
    <property type="entry name" value="PWWP_dom"/>
</dbReference>
<evidence type="ECO:0000256" key="2">
    <source>
        <dbReference type="ARBA" id="ARBA00023163"/>
    </source>
</evidence>
<feature type="compositionally biased region" description="Basic and acidic residues" evidence="3">
    <location>
        <begin position="246"/>
        <end position="258"/>
    </location>
</feature>
<feature type="compositionally biased region" description="Low complexity" evidence="3">
    <location>
        <begin position="627"/>
        <end position="645"/>
    </location>
</feature>
<dbReference type="Ensembl" id="ENSATET00000049036.2">
    <property type="protein sequence ID" value="ENSATEP00000069992.1"/>
    <property type="gene ID" value="ENSATEG00000014274.3"/>
</dbReference>
<protein>
    <recommendedName>
        <fullName evidence="4">PWWP domain-containing protein</fullName>
    </recommendedName>
</protein>
<feature type="compositionally biased region" description="Acidic residues" evidence="3">
    <location>
        <begin position="738"/>
        <end position="747"/>
    </location>
</feature>
<keyword evidence="2" id="KW-0804">Transcription</keyword>
<dbReference type="GO" id="GO:0010369">
    <property type="term" value="C:chromocenter"/>
    <property type="evidence" value="ECO:0007669"/>
    <property type="project" value="TreeGrafter"/>
</dbReference>
<dbReference type="RefSeq" id="XP_026213561.1">
    <property type="nucleotide sequence ID" value="XM_026357776.1"/>
</dbReference>
<feature type="region of interest" description="Disordered" evidence="3">
    <location>
        <begin position="323"/>
        <end position="407"/>
    </location>
</feature>
<dbReference type="Proteomes" id="UP000265040">
    <property type="component" value="Chromosome 10"/>
</dbReference>
<feature type="compositionally biased region" description="Basic and acidic residues" evidence="3">
    <location>
        <begin position="349"/>
        <end position="361"/>
    </location>
</feature>
<feature type="compositionally biased region" description="Low complexity" evidence="3">
    <location>
        <begin position="756"/>
        <end position="769"/>
    </location>
</feature>
<sequence>MAAVAADAGAAAVPTITTTAATDEESSLEPGLVGAAFSVAPLEPDGPRESGPGAELVVPRVEDSGDGEERRHVRPELEPAAGKVLCETTVKDELTGNFPVDRVSIDRFSPGLPGDPEGGGNVYRSILSDPQPSAVFLHSFPAPPPATEAGLSLAEPAEPTTNVTTDRAENAGRDLHGYTALVQPELRPGPSEEAMLDGTADRLSVPLSLDPEIAYGKNSVEPEELGDRGLRDSSPPCWSPKRRMKTDKPTTEDCRPETGSELGIGPPVLTSVQDLSPGSEVRVLLDHVIDDALVVSFRVGEKVFSGVLMDVSKRFGPYGIPITVFPKRDDRPPPQSYQQPETTDNPSTKQEDDPILSRDHSQSWTSKPAPLFQEGAPYPPPLFIRDTYNQTLPQPPPRKIKRPKRRYRCEEPTSIMNAIKLRPRQVLCDKCKGVVTSGGHREARRGPVDLRGEEASRRRRPAEVPMSLELKRLRSDDKGGRAERRSSSGIRVTSSSSSSSSRLRSAATSSSSSGPLRLKLNSKKVLAKGSADRSKAQQVLKNLTRSSQHSHPRPKDQNQVQTQDHPKAMTRAAALQNHTQKVHFTRRLQHLSGTASPHTALPPRMRLKPQRYRTDEAPCPPTKHSPRSSPTKPSASSAPTQEQAQPPTPPSLCVVSVAVEMQEVCPPEQGGAHQSGEVGEGQVMEPPPSSSSPLDSSPPSECSPTENLDPPSEDPPSSFSLSAPPSLSSPASPPLGVESEEGEEEEGSDLKRRSKSSSSPPSSVFSKSVSKVSLPDGRTVCVGDIVWAKIYGFPWWPARVLGITVSRRGDTGLAVRQEARVSWFGSPTTSFLPLAQLSPFLETFQSRFDKKRKGPYRRAIAEAASAAKQLTPEVRALLTQFET</sequence>
<dbReference type="Pfam" id="PF00855">
    <property type="entry name" value="PWWP"/>
    <property type="match status" value="1"/>
</dbReference>
<evidence type="ECO:0000313" key="5">
    <source>
        <dbReference type="Ensembl" id="ENSATEP00000069992.1"/>
    </source>
</evidence>
<reference evidence="5" key="3">
    <citation type="submission" date="2025-09" db="UniProtKB">
        <authorList>
            <consortium name="Ensembl"/>
        </authorList>
    </citation>
    <scope>IDENTIFICATION</scope>
</reference>
<dbReference type="PANTHER" id="PTHR16112:SF22">
    <property type="entry name" value="PWWP DOMAIN-CONTAINING 2B"/>
    <property type="match status" value="1"/>
</dbReference>
<proteinExistence type="predicted"/>
<dbReference type="GeneTree" id="ENSGT00940000157692"/>
<feature type="region of interest" description="Disordered" evidence="3">
    <location>
        <begin position="591"/>
        <end position="654"/>
    </location>
</feature>
<feature type="compositionally biased region" description="Low complexity" evidence="3">
    <location>
        <begin position="487"/>
        <end position="513"/>
    </location>
</feature>
<dbReference type="PROSITE" id="PS50812">
    <property type="entry name" value="PWWP"/>
    <property type="match status" value="1"/>
</dbReference>
<dbReference type="GO" id="GO:0003682">
    <property type="term" value="F:chromatin binding"/>
    <property type="evidence" value="ECO:0007669"/>
    <property type="project" value="TreeGrafter"/>
</dbReference>
<feature type="compositionally biased region" description="Basic and acidic residues" evidence="3">
    <location>
        <begin position="469"/>
        <end position="486"/>
    </location>
</feature>
<evidence type="ECO:0000259" key="4">
    <source>
        <dbReference type="PROSITE" id="PS50812"/>
    </source>
</evidence>
<dbReference type="PANTHER" id="PTHR16112">
    <property type="entry name" value="METHYL-CPG BINDING PROTEIN, DROSOPHILA"/>
    <property type="match status" value="1"/>
</dbReference>
<evidence type="ECO:0000313" key="6">
    <source>
        <dbReference type="Proteomes" id="UP000265040"/>
    </source>
</evidence>
<feature type="compositionally biased region" description="Basic residues" evidence="3">
    <location>
        <begin position="398"/>
        <end position="407"/>
    </location>
</feature>
<evidence type="ECO:0000256" key="3">
    <source>
        <dbReference type="SAM" id="MobiDB-lite"/>
    </source>
</evidence>
<keyword evidence="1" id="KW-0805">Transcription regulation</keyword>
<feature type="region of interest" description="Disordered" evidence="3">
    <location>
        <begin position="1"/>
        <end position="76"/>
    </location>
</feature>
<feature type="compositionally biased region" description="Low complexity" evidence="3">
    <location>
        <begin position="1"/>
        <end position="21"/>
    </location>
</feature>
<feature type="compositionally biased region" description="Polar residues" evidence="3">
    <location>
        <begin position="336"/>
        <end position="348"/>
    </location>
</feature>
<dbReference type="AlphaFoldDB" id="A0A7N6BYH8"/>
<keyword evidence="6" id="KW-1185">Reference proteome</keyword>
<feature type="region of interest" description="Disordered" evidence="3">
    <location>
        <begin position="434"/>
        <end position="568"/>
    </location>
</feature>
<feature type="domain" description="PWWP" evidence="4">
    <location>
        <begin position="782"/>
        <end position="843"/>
    </location>
</feature>
<dbReference type="GeneID" id="113160490"/>
<reference evidence="5" key="2">
    <citation type="submission" date="2025-08" db="UniProtKB">
        <authorList>
            <consortium name="Ensembl"/>
        </authorList>
    </citation>
    <scope>IDENTIFICATION</scope>
</reference>
<dbReference type="OrthoDB" id="5964980at2759"/>
<dbReference type="FunFam" id="2.30.30.140:FF:000036">
    <property type="entry name" value="PWWP domain-containing protein 2A"/>
    <property type="match status" value="1"/>
</dbReference>
<feature type="region of interest" description="Disordered" evidence="3">
    <location>
        <begin position="667"/>
        <end position="769"/>
    </location>
</feature>
<feature type="region of interest" description="Disordered" evidence="3">
    <location>
        <begin position="220"/>
        <end position="268"/>
    </location>
</feature>
<accession>A0A7N6BYH8</accession>
<organism evidence="5 6">
    <name type="scientific">Anabas testudineus</name>
    <name type="common">Climbing perch</name>
    <name type="synonym">Anthias testudineus</name>
    <dbReference type="NCBI Taxonomy" id="64144"/>
    <lineage>
        <taxon>Eukaryota</taxon>
        <taxon>Metazoa</taxon>
        <taxon>Chordata</taxon>
        <taxon>Craniata</taxon>
        <taxon>Vertebrata</taxon>
        <taxon>Euteleostomi</taxon>
        <taxon>Actinopterygii</taxon>
        <taxon>Neopterygii</taxon>
        <taxon>Teleostei</taxon>
        <taxon>Neoteleostei</taxon>
        <taxon>Acanthomorphata</taxon>
        <taxon>Anabantaria</taxon>
        <taxon>Anabantiformes</taxon>
        <taxon>Anabantoidei</taxon>
        <taxon>Anabantidae</taxon>
        <taxon>Anabas</taxon>
    </lineage>
</organism>
<feature type="compositionally biased region" description="Basic and acidic residues" evidence="3">
    <location>
        <begin position="439"/>
        <end position="456"/>
    </location>
</feature>
<dbReference type="GO" id="GO:0005634">
    <property type="term" value="C:nucleus"/>
    <property type="evidence" value="ECO:0007669"/>
    <property type="project" value="TreeGrafter"/>
</dbReference>
<name>A0A7N6BYH8_ANATE</name>
<dbReference type="InParanoid" id="A0A7N6BYH8"/>
<dbReference type="Gene3D" id="2.30.30.140">
    <property type="match status" value="1"/>
</dbReference>
<dbReference type="CTD" id="114825"/>
<feature type="compositionally biased region" description="Low complexity" evidence="3">
    <location>
        <begin position="691"/>
        <end position="730"/>
    </location>
</feature>
<reference evidence="5" key="1">
    <citation type="submission" date="2021-04" db="EMBL/GenBank/DDBJ databases">
        <authorList>
            <consortium name="Wellcome Sanger Institute Data Sharing"/>
        </authorList>
    </citation>
    <scope>NUCLEOTIDE SEQUENCE [LARGE SCALE GENOMIC DNA]</scope>
</reference>
<feature type="compositionally biased region" description="Polar residues" evidence="3">
    <location>
        <begin position="536"/>
        <end position="549"/>
    </location>
</feature>